<evidence type="ECO:0000256" key="6">
    <source>
        <dbReference type="ARBA" id="ARBA00025513"/>
    </source>
</evidence>
<feature type="region of interest" description="Disordered" evidence="9">
    <location>
        <begin position="734"/>
        <end position="759"/>
    </location>
</feature>
<evidence type="ECO:0000256" key="7">
    <source>
        <dbReference type="RuleBase" id="RU361124"/>
    </source>
</evidence>
<feature type="compositionally biased region" description="Polar residues" evidence="9">
    <location>
        <begin position="750"/>
        <end position="759"/>
    </location>
</feature>
<feature type="domain" description="Enhancer of polycomb-like N-terminal" evidence="10">
    <location>
        <begin position="30"/>
        <end position="188"/>
    </location>
</feature>
<name>A0A4T0PXC2_9BASI</name>
<organism evidence="11 12">
    <name type="scientific">Wallemia mellicola</name>
    <dbReference type="NCBI Taxonomy" id="1708541"/>
    <lineage>
        <taxon>Eukaryota</taxon>
        <taxon>Fungi</taxon>
        <taxon>Dikarya</taxon>
        <taxon>Basidiomycota</taxon>
        <taxon>Wallemiomycotina</taxon>
        <taxon>Wallemiomycetes</taxon>
        <taxon>Wallemiales</taxon>
        <taxon>Wallemiaceae</taxon>
        <taxon>Wallemia</taxon>
    </lineage>
</organism>
<evidence type="ECO:0000256" key="4">
    <source>
        <dbReference type="ARBA" id="ARBA00023163"/>
    </source>
</evidence>
<feature type="compositionally biased region" description="Low complexity" evidence="9">
    <location>
        <begin position="734"/>
        <end position="749"/>
    </location>
</feature>
<feature type="region of interest" description="Disordered" evidence="9">
    <location>
        <begin position="578"/>
        <end position="660"/>
    </location>
</feature>
<feature type="compositionally biased region" description="Polar residues" evidence="9">
    <location>
        <begin position="578"/>
        <end position="599"/>
    </location>
</feature>
<keyword evidence="3 7" id="KW-0805">Transcription regulation</keyword>
<reference evidence="11 12" key="1">
    <citation type="submission" date="2019-03" db="EMBL/GenBank/DDBJ databases">
        <title>Sequencing 25 genomes of Wallemia mellicola.</title>
        <authorList>
            <person name="Gostincar C."/>
        </authorList>
    </citation>
    <scope>NUCLEOTIDE SEQUENCE [LARGE SCALE GENOMIC DNA]</scope>
    <source>
        <strain evidence="11 12">EXF-1262</strain>
    </source>
</reference>
<evidence type="ECO:0000313" key="11">
    <source>
        <dbReference type="EMBL" id="TIB97962.1"/>
    </source>
</evidence>
<feature type="region of interest" description="Disordered" evidence="9">
    <location>
        <begin position="28"/>
        <end position="94"/>
    </location>
</feature>
<protein>
    <recommendedName>
        <fullName evidence="7">Enhancer of polycomb-like protein</fullName>
    </recommendedName>
</protein>
<dbReference type="GO" id="GO:0005634">
    <property type="term" value="C:nucleus"/>
    <property type="evidence" value="ECO:0007669"/>
    <property type="project" value="UniProtKB-SubCell"/>
</dbReference>
<dbReference type="AlphaFoldDB" id="A0A4T0PXC2"/>
<comment type="subcellular location">
    <subcellularLocation>
        <location evidence="1 7">Nucleus</location>
    </subcellularLocation>
</comment>
<feature type="coiled-coil region" evidence="8">
    <location>
        <begin position="695"/>
        <end position="729"/>
    </location>
</feature>
<feature type="compositionally biased region" description="Polar residues" evidence="9">
    <location>
        <begin position="651"/>
        <end position="660"/>
    </location>
</feature>
<dbReference type="InterPro" id="IPR019542">
    <property type="entry name" value="Enhancer_polycomb-like_N"/>
</dbReference>
<comment type="similarity">
    <text evidence="2 7">Belongs to the enhancer of polycomb family.</text>
</comment>
<sequence>MSRRLKITARSRLQIVKNPQFIAEAYTFEDDSKATTGVDSAEAEETHLQNAISASKQRNARQNQQVISSPKKNKSTPQSKPQEDDALGIIPTPDATGRVTNYEKLYKPLPAPEAWSYIKYSDTIEEAQLGGLIYTIDERDFRFIQEHNKAVKGEGTSTDGSKNDSDSKNTDMLIEEDTFELIMSVFEKVTDDIAPTLHTDISRIPEFSEFESHFRKSDFLDYFPNIAPLKLTLTPDNLVKLGQIIYQHWRARRVRRQGKPIHPQLNYDESNDGDPYVCFRRREVKPVRKTRRADLQSVEKMEKLQKELLAAQQLVVSVIEREKKKIEAVEMDRGISNLRHKLRNVKRKQGVIGPDDGKADDELLTGTKPKRIKVDSKLTNKRTTGSPAVSVSADKGSVPIAALIEKHILAKREADQMWEDFSDPSQSSSNFPGARFFRSLSSHAEHDDEMGRRSFRMRIGRGGRRILDRRHPFIDNDEDALVHLNDDEKRMRQLQKFDSNVVLKSNIKGLGPTFGEDGNNLLVDDYDERFMRYRASLLNEEDIKNLTASTPSVDAAMQAALAPPVPLPHYTIVRPNASSKAQQLQRNNSNASNVQNSGKPQVAQHLIRKASQQNAQGAPLQRNNSAMNGTTAAPAPTASKQPTPKPPTPQMNGNTALPNSNATYNTIQQLLAVQQQQQQHQQPQNQAQLNALLQSTKTQQQLNQMRQLIANQNNNNNASNNQLNQQQMLAALIAKQQQQSRQPQASQQQTNAGGMTAQQIASNPQLAAFWRQQLLAHQQAQLQQSNQSSNGAG</sequence>
<evidence type="ECO:0000256" key="8">
    <source>
        <dbReference type="SAM" id="Coils"/>
    </source>
</evidence>
<evidence type="ECO:0000256" key="9">
    <source>
        <dbReference type="SAM" id="MobiDB-lite"/>
    </source>
</evidence>
<dbReference type="GO" id="GO:0006357">
    <property type="term" value="P:regulation of transcription by RNA polymerase II"/>
    <property type="evidence" value="ECO:0007669"/>
    <property type="project" value="InterPro"/>
</dbReference>
<comment type="function">
    <text evidence="6">Component of the NuA4 histone acetyltransferase complex which is involved in transcriptional activation of selected genes principally by acetylation of nucleosomal histone H4 and H2A. The NuA4 complex is also involved in DNA repair. Involved in gene silencing by neighboring heterochromatin, blockage of the silencing spreading along the chromosome, and required for cell cycle progression through G2/M.</text>
</comment>
<comment type="caution">
    <text evidence="11">The sequence shown here is derived from an EMBL/GenBank/DDBJ whole genome shotgun (WGS) entry which is preliminary data.</text>
</comment>
<keyword evidence="5 7" id="KW-0539">Nucleus</keyword>
<feature type="compositionally biased region" description="Low complexity" evidence="9">
    <location>
        <begin position="630"/>
        <end position="642"/>
    </location>
</feature>
<dbReference type="InterPro" id="IPR024943">
    <property type="entry name" value="Enhancer_polycomb"/>
</dbReference>
<dbReference type="Pfam" id="PF10513">
    <property type="entry name" value="EPL1"/>
    <property type="match status" value="1"/>
</dbReference>
<dbReference type="Proteomes" id="UP000307169">
    <property type="component" value="Unassembled WGS sequence"/>
</dbReference>
<gene>
    <name evidence="11" type="ORF">E3Q17_03174</name>
</gene>
<evidence type="ECO:0000256" key="5">
    <source>
        <dbReference type="ARBA" id="ARBA00023242"/>
    </source>
</evidence>
<accession>A0A4T0PXC2</accession>
<feature type="compositionally biased region" description="Polar residues" evidence="9">
    <location>
        <begin position="610"/>
        <end position="629"/>
    </location>
</feature>
<feature type="compositionally biased region" description="Polar residues" evidence="9">
    <location>
        <begin position="48"/>
        <end position="80"/>
    </location>
</feature>
<evidence type="ECO:0000313" key="12">
    <source>
        <dbReference type="Proteomes" id="UP000307169"/>
    </source>
</evidence>
<keyword evidence="8" id="KW-0175">Coiled coil</keyword>
<evidence type="ECO:0000256" key="1">
    <source>
        <dbReference type="ARBA" id="ARBA00004123"/>
    </source>
</evidence>
<dbReference type="GO" id="GO:0035267">
    <property type="term" value="C:NuA4 histone acetyltransferase complex"/>
    <property type="evidence" value="ECO:0007669"/>
    <property type="project" value="InterPro"/>
</dbReference>
<keyword evidence="4 7" id="KW-0804">Transcription</keyword>
<proteinExistence type="inferred from homology"/>
<dbReference type="EMBL" id="SPRH01000042">
    <property type="protein sequence ID" value="TIB97962.1"/>
    <property type="molecule type" value="Genomic_DNA"/>
</dbReference>
<evidence type="ECO:0000256" key="3">
    <source>
        <dbReference type="ARBA" id="ARBA00023015"/>
    </source>
</evidence>
<evidence type="ECO:0000259" key="10">
    <source>
        <dbReference type="Pfam" id="PF10513"/>
    </source>
</evidence>
<evidence type="ECO:0000256" key="2">
    <source>
        <dbReference type="ARBA" id="ARBA00008035"/>
    </source>
</evidence>
<dbReference type="PANTHER" id="PTHR14898">
    <property type="entry name" value="ENHANCER OF POLYCOMB"/>
    <property type="match status" value="1"/>
</dbReference>